<feature type="region of interest" description="Disordered" evidence="6">
    <location>
        <begin position="94"/>
        <end position="113"/>
    </location>
</feature>
<proteinExistence type="predicted"/>
<evidence type="ECO:0000313" key="8">
    <source>
        <dbReference type="Proteomes" id="UP001163828"/>
    </source>
</evidence>
<dbReference type="EMBL" id="MU790503">
    <property type="protein sequence ID" value="KAJ4002207.1"/>
    <property type="molecule type" value="Genomic_DNA"/>
</dbReference>
<keyword evidence="4" id="KW-0804">Transcription</keyword>
<evidence type="ECO:0000256" key="2">
    <source>
        <dbReference type="ARBA" id="ARBA00023015"/>
    </source>
</evidence>
<dbReference type="InterPro" id="IPR036638">
    <property type="entry name" value="HLH_DNA-bd_sf"/>
</dbReference>
<name>A0ABQ8QUT8_9AGAR</name>
<evidence type="ECO:0000256" key="1">
    <source>
        <dbReference type="ARBA" id="ARBA00004123"/>
    </source>
</evidence>
<gene>
    <name evidence="7" type="ORF">F5050DRAFT_477673</name>
</gene>
<sequence length="357" mass="40338">MMTYPVLHPPIPYADHHFTFNPHLRLSDRYHDWDPSNQSVPSEKPSPGLLAARETDGLLRFLDEFDHSEIDQTPWDVKPEPVEQDTTWHSLDNLQRHQHGGPSNTDLYSNSHTNHLAPHVSVVRRRSFPMQESDSHRMGRLSSRSHNVGQMNSSRSSPMNRTPSMQFAHLNLNDVPTSPNYYARRASLPTGSLPLLSTPQKRLNHIMSEQKRRNAIRDGYAQLIALLAGPEGSHSALVMPTRGRPKGSGVKGKQAAKNGNELIEGAKGKSGVLFSAVEYCHWLEEGRDALKAEVERLEAAAACLYLPRFLTRWKTKLNETEDTDTENPTTVGLYHHLSNCCCLSYSFTYLHFLFGRK</sequence>
<evidence type="ECO:0000256" key="3">
    <source>
        <dbReference type="ARBA" id="ARBA00023125"/>
    </source>
</evidence>
<dbReference type="PANTHER" id="PTHR15741:SF27">
    <property type="entry name" value="TRANSCRIPTION FACTOR AP-4"/>
    <property type="match status" value="1"/>
</dbReference>
<feature type="compositionally biased region" description="Polar residues" evidence="6">
    <location>
        <begin position="142"/>
        <end position="161"/>
    </location>
</feature>
<comment type="subcellular location">
    <subcellularLocation>
        <location evidence="1">Nucleus</location>
    </subcellularLocation>
</comment>
<protein>
    <recommendedName>
        <fullName evidence="9">BHLH domain-containing protein</fullName>
    </recommendedName>
</protein>
<evidence type="ECO:0000256" key="5">
    <source>
        <dbReference type="ARBA" id="ARBA00023242"/>
    </source>
</evidence>
<evidence type="ECO:0000256" key="4">
    <source>
        <dbReference type="ARBA" id="ARBA00023163"/>
    </source>
</evidence>
<dbReference type="Proteomes" id="UP001163828">
    <property type="component" value="Unassembled WGS sequence"/>
</dbReference>
<keyword evidence="8" id="KW-1185">Reference proteome</keyword>
<comment type="caution">
    <text evidence="7">The sequence shown here is derived from an EMBL/GenBank/DDBJ whole genome shotgun (WGS) entry which is preliminary data.</text>
</comment>
<feature type="compositionally biased region" description="Polar residues" evidence="6">
    <location>
        <begin position="101"/>
        <end position="113"/>
    </location>
</feature>
<keyword evidence="3" id="KW-0238">DNA-binding</keyword>
<accession>A0ABQ8QUT8</accession>
<keyword evidence="5" id="KW-0539">Nucleus</keyword>
<dbReference type="Gene3D" id="4.10.280.10">
    <property type="entry name" value="Helix-loop-helix DNA-binding domain"/>
    <property type="match status" value="1"/>
</dbReference>
<dbReference type="SUPFAM" id="SSF47459">
    <property type="entry name" value="HLH, helix-loop-helix DNA-binding domain"/>
    <property type="match status" value="1"/>
</dbReference>
<evidence type="ECO:0008006" key="9">
    <source>
        <dbReference type="Google" id="ProtNLM"/>
    </source>
</evidence>
<reference evidence="7" key="1">
    <citation type="submission" date="2022-08" db="EMBL/GenBank/DDBJ databases">
        <authorList>
            <consortium name="DOE Joint Genome Institute"/>
            <person name="Min B."/>
            <person name="Riley R."/>
            <person name="Sierra-Patev S."/>
            <person name="Naranjo-Ortiz M."/>
            <person name="Looney B."/>
            <person name="Konkel Z."/>
            <person name="Slot J.C."/>
            <person name="Sakamoto Y."/>
            <person name="Steenwyk J.L."/>
            <person name="Rokas A."/>
            <person name="Carro J."/>
            <person name="Camarero S."/>
            <person name="Ferreira P."/>
            <person name="Molpeceres G."/>
            <person name="Ruiz-Duenas F.J."/>
            <person name="Serrano A."/>
            <person name="Henrissat B."/>
            <person name="Drula E."/>
            <person name="Hughes K.W."/>
            <person name="Mata J.L."/>
            <person name="Ishikawa N.K."/>
            <person name="Vargas-Isla R."/>
            <person name="Ushijima S."/>
            <person name="Smith C.A."/>
            <person name="Ahrendt S."/>
            <person name="Andreopoulos W."/>
            <person name="He G."/>
            <person name="Labutti K."/>
            <person name="Lipzen A."/>
            <person name="Ng V."/>
            <person name="Sandor L."/>
            <person name="Barry K."/>
            <person name="Martinez A.T."/>
            <person name="Xiao Y."/>
            <person name="Gibbons J.G."/>
            <person name="Terashima K."/>
            <person name="Hibbett D.S."/>
            <person name="Grigoriev I.V."/>
        </authorList>
    </citation>
    <scope>NUCLEOTIDE SEQUENCE</scope>
    <source>
        <strain evidence="7">TFB10827</strain>
    </source>
</reference>
<organism evidence="7 8">
    <name type="scientific">Lentinula boryana</name>
    <dbReference type="NCBI Taxonomy" id="40481"/>
    <lineage>
        <taxon>Eukaryota</taxon>
        <taxon>Fungi</taxon>
        <taxon>Dikarya</taxon>
        <taxon>Basidiomycota</taxon>
        <taxon>Agaricomycotina</taxon>
        <taxon>Agaricomycetes</taxon>
        <taxon>Agaricomycetidae</taxon>
        <taxon>Agaricales</taxon>
        <taxon>Marasmiineae</taxon>
        <taxon>Omphalotaceae</taxon>
        <taxon>Lentinula</taxon>
    </lineage>
</organism>
<dbReference type="InterPro" id="IPR052207">
    <property type="entry name" value="Max-like/E-box_TFs"/>
</dbReference>
<dbReference type="PANTHER" id="PTHR15741">
    <property type="entry name" value="BASIC HELIX-LOOP-HELIX ZIP TRANSCRIPTION FACTOR"/>
    <property type="match status" value="1"/>
</dbReference>
<keyword evidence="2" id="KW-0805">Transcription regulation</keyword>
<evidence type="ECO:0000313" key="7">
    <source>
        <dbReference type="EMBL" id="KAJ4002207.1"/>
    </source>
</evidence>
<feature type="region of interest" description="Disordered" evidence="6">
    <location>
        <begin position="130"/>
        <end position="161"/>
    </location>
</feature>
<evidence type="ECO:0000256" key="6">
    <source>
        <dbReference type="SAM" id="MobiDB-lite"/>
    </source>
</evidence>